<sequence length="364" mass="40548">MTEHLLYAASAGFESARRVGALPDSHRSSRLHGHSFLAEIRARLPEGWGGFAGGEVDALAARLAAAVAPLDYNELNRELDTPTDENLARWLRARLEVPGLDSIGIQSTQHEGVDVDGADHAHVWRRYVFQSAHRLPNVPAGHKCGRMHGHGFEVILHADQDLGARAMGVDYDHLDALWAPIHAQLDHACLNDLPGLENPTSEMLSSWIWERLEPQLPELSWVTVYETGSCGAHFDGRHYRIWKELTLDSAVRLSRAPEGDARRRIHGHTYTLRLHLHAPLDELRGWTVDFGDVKSVFDPIFRRLDHQPLHELPGLADADTASLARWIRAQAAPLLPQLDRIDLYQTRGSGVILSWGELGPALPV</sequence>
<evidence type="ECO:0000256" key="1">
    <source>
        <dbReference type="ARBA" id="ARBA00001947"/>
    </source>
</evidence>
<protein>
    <recommendedName>
        <fullName evidence="5">6-carboxy-5,6,7,8-tetrahydropterin synthase</fullName>
        <ecNumber evidence="4">4.1.2.50</ecNumber>
    </recommendedName>
    <alternativeName>
        <fullName evidence="9">Queuosine biosynthesis protein QueD</fullName>
    </alternativeName>
</protein>
<dbReference type="EC" id="4.1.2.50" evidence="4"/>
<keyword evidence="6" id="KW-0479">Metal-binding</keyword>
<evidence type="ECO:0000256" key="4">
    <source>
        <dbReference type="ARBA" id="ARBA00012982"/>
    </source>
</evidence>
<comment type="catalytic activity">
    <reaction evidence="10">
        <text>7,8-dihydroneopterin 3'-triphosphate + H2O = 6-carboxy-5,6,7,8-tetrahydropterin + triphosphate + acetaldehyde + 2 H(+)</text>
        <dbReference type="Rhea" id="RHEA:27966"/>
        <dbReference type="ChEBI" id="CHEBI:15343"/>
        <dbReference type="ChEBI" id="CHEBI:15377"/>
        <dbReference type="ChEBI" id="CHEBI:15378"/>
        <dbReference type="ChEBI" id="CHEBI:18036"/>
        <dbReference type="ChEBI" id="CHEBI:58462"/>
        <dbReference type="ChEBI" id="CHEBI:61032"/>
        <dbReference type="EC" id="4.1.2.50"/>
    </reaction>
</comment>
<evidence type="ECO:0000256" key="6">
    <source>
        <dbReference type="ARBA" id="ARBA00022723"/>
    </source>
</evidence>
<comment type="cofactor">
    <cofactor evidence="1">
        <name>Zn(2+)</name>
        <dbReference type="ChEBI" id="CHEBI:29105"/>
    </cofactor>
</comment>
<proteinExistence type="inferred from homology"/>
<dbReference type="UniPathway" id="UPA00391"/>
<dbReference type="Pfam" id="PF01242">
    <property type="entry name" value="PTPS"/>
    <property type="match status" value="3"/>
</dbReference>
<dbReference type="InterPro" id="IPR038418">
    <property type="entry name" value="6-PTP_synth/QueD_sf"/>
</dbReference>
<evidence type="ECO:0000256" key="10">
    <source>
        <dbReference type="ARBA" id="ARBA00048807"/>
    </source>
</evidence>
<keyword evidence="12" id="KW-1185">Reference proteome</keyword>
<accession>A0A7W8HG12</accession>
<comment type="caution">
    <text evidence="11">The sequence shown here is derived from an EMBL/GenBank/DDBJ whole genome shotgun (WGS) entry which is preliminary data.</text>
</comment>
<comment type="pathway">
    <text evidence="2">Purine metabolism; 7-cyano-7-deazaguanine biosynthesis.</text>
</comment>
<gene>
    <name evidence="11" type="ORF">HNQ70_001181</name>
</gene>
<dbReference type="RefSeq" id="WP_183965209.1">
    <property type="nucleotide sequence ID" value="NZ_BAABEW010000017.1"/>
</dbReference>
<dbReference type="PANTHER" id="PTHR12589">
    <property type="entry name" value="PYRUVOYL TETRAHYDROBIOPTERIN SYNTHASE"/>
    <property type="match status" value="1"/>
</dbReference>
<dbReference type="Gene3D" id="3.30.479.10">
    <property type="entry name" value="6-pyruvoyl tetrahydropterin synthase/QueD"/>
    <property type="match status" value="3"/>
</dbReference>
<evidence type="ECO:0000256" key="5">
    <source>
        <dbReference type="ARBA" id="ARBA00018141"/>
    </source>
</evidence>
<reference evidence="11 12" key="1">
    <citation type="submission" date="2020-08" db="EMBL/GenBank/DDBJ databases">
        <title>Genomic Encyclopedia of Type Strains, Phase IV (KMG-IV): sequencing the most valuable type-strain genomes for metagenomic binning, comparative biology and taxonomic classification.</title>
        <authorList>
            <person name="Goeker M."/>
        </authorList>
    </citation>
    <scope>NUCLEOTIDE SEQUENCE [LARGE SCALE GENOMIC DNA]</scope>
    <source>
        <strain evidence="11 12">DSM 29781</strain>
    </source>
</reference>
<organism evidence="11 12">
    <name type="scientific">Quisquiliibacterium transsilvanicum</name>
    <dbReference type="NCBI Taxonomy" id="1549638"/>
    <lineage>
        <taxon>Bacteria</taxon>
        <taxon>Pseudomonadati</taxon>
        <taxon>Pseudomonadota</taxon>
        <taxon>Betaproteobacteria</taxon>
        <taxon>Burkholderiales</taxon>
        <taxon>Burkholderiaceae</taxon>
        <taxon>Quisquiliibacterium</taxon>
    </lineage>
</organism>
<dbReference type="Proteomes" id="UP000532440">
    <property type="component" value="Unassembled WGS sequence"/>
</dbReference>
<keyword evidence="8 11" id="KW-0456">Lyase</keyword>
<dbReference type="AlphaFoldDB" id="A0A7W8HG12"/>
<dbReference type="SUPFAM" id="SSF55620">
    <property type="entry name" value="Tetrahydrobiopterin biosynthesis enzymes-like"/>
    <property type="match status" value="3"/>
</dbReference>
<dbReference type="GO" id="GO:0070497">
    <property type="term" value="F:6-carboxytetrahydropterin synthase activity"/>
    <property type="evidence" value="ECO:0007669"/>
    <property type="project" value="UniProtKB-EC"/>
</dbReference>
<evidence type="ECO:0000313" key="11">
    <source>
        <dbReference type="EMBL" id="MBB5271177.1"/>
    </source>
</evidence>
<dbReference type="PANTHER" id="PTHR12589:SF7">
    <property type="entry name" value="6-PYRUVOYL TETRAHYDROBIOPTERIN SYNTHASE"/>
    <property type="match status" value="1"/>
</dbReference>
<evidence type="ECO:0000313" key="12">
    <source>
        <dbReference type="Proteomes" id="UP000532440"/>
    </source>
</evidence>
<comment type="similarity">
    <text evidence="3">Belongs to the PTPS family. QueD subfamily.</text>
</comment>
<evidence type="ECO:0000256" key="7">
    <source>
        <dbReference type="ARBA" id="ARBA00022833"/>
    </source>
</evidence>
<name>A0A7W8HG12_9BURK</name>
<dbReference type="EMBL" id="JACHGB010000002">
    <property type="protein sequence ID" value="MBB5271177.1"/>
    <property type="molecule type" value="Genomic_DNA"/>
</dbReference>
<evidence type="ECO:0000256" key="9">
    <source>
        <dbReference type="ARBA" id="ARBA00031449"/>
    </source>
</evidence>
<evidence type="ECO:0000256" key="8">
    <source>
        <dbReference type="ARBA" id="ARBA00023239"/>
    </source>
</evidence>
<dbReference type="GO" id="GO:0046872">
    <property type="term" value="F:metal ion binding"/>
    <property type="evidence" value="ECO:0007669"/>
    <property type="project" value="UniProtKB-KW"/>
</dbReference>
<evidence type="ECO:0000256" key="3">
    <source>
        <dbReference type="ARBA" id="ARBA00008900"/>
    </source>
</evidence>
<keyword evidence="7" id="KW-0862">Zinc</keyword>
<dbReference type="InterPro" id="IPR007115">
    <property type="entry name" value="6-PTP_synth/QueD"/>
</dbReference>
<evidence type="ECO:0000256" key="2">
    <source>
        <dbReference type="ARBA" id="ARBA00005061"/>
    </source>
</evidence>